<dbReference type="PATRIC" id="fig|1678841.3.peg.2953"/>
<name>A0A0S7BU80_9BACT</name>
<evidence type="ECO:0000313" key="2">
    <source>
        <dbReference type="EMBL" id="GAP44458.1"/>
    </source>
</evidence>
<sequence>MKKVVIIIVLTPVVLLILLLAGLAVKYSPVYLYRLITQNVADVYDYQRYHNRTIKAADRTFQFPEARDTAYVEGLFSDRVTASGYKAFDEWAEKSQTTALIFIRRDTVIYEKYFNGFGRDSYFHSQSMAKSFISFLIGAAIDDGIISSVDDAMTKYIPELLQRDTGFGKITIRNLLEMRSGLAYNTGYIPGTYIHAPWHDEAVGYYHPDVRKLLLKRVKPAAEPGGAFQYCNYNTSYLGLIIERATGITVSEYLEEKLWSEIMEYDALFSVDSEKAGFEYMPSRIIARAIDYARFGRLFLNNGKWDGKQIISSGWVEESTREDKSIPREIYPEWFGDGCKKVYYSYHWWGHANCDSTFQFTASGNLGQNIYVIPDKEVIIVHCGNSLEHYGDFDLWHVAEQLQ</sequence>
<dbReference type="Pfam" id="PF00144">
    <property type="entry name" value="Beta-lactamase"/>
    <property type="match status" value="1"/>
</dbReference>
<dbReference type="InterPro" id="IPR012338">
    <property type="entry name" value="Beta-lactam/transpept-like"/>
</dbReference>
<dbReference type="RefSeq" id="WP_062043783.1">
    <property type="nucleotide sequence ID" value="NZ_DF968183.1"/>
</dbReference>
<feature type="domain" description="Beta-lactamase-related" evidence="1">
    <location>
        <begin position="97"/>
        <end position="398"/>
    </location>
</feature>
<dbReference type="AlphaFoldDB" id="A0A0S7BU80"/>
<dbReference type="PANTHER" id="PTHR43283">
    <property type="entry name" value="BETA-LACTAMASE-RELATED"/>
    <property type="match status" value="1"/>
</dbReference>
<dbReference type="Proteomes" id="UP000053091">
    <property type="component" value="Unassembled WGS sequence"/>
</dbReference>
<proteinExistence type="predicted"/>
<dbReference type="InterPro" id="IPR001466">
    <property type="entry name" value="Beta-lactam-related"/>
</dbReference>
<dbReference type="Gene3D" id="3.40.710.10">
    <property type="entry name" value="DD-peptidase/beta-lactamase superfamily"/>
    <property type="match status" value="1"/>
</dbReference>
<dbReference type="SUPFAM" id="SSF56601">
    <property type="entry name" value="beta-lactamase/transpeptidase-like"/>
    <property type="match status" value="1"/>
</dbReference>
<dbReference type="PANTHER" id="PTHR43283:SF7">
    <property type="entry name" value="BETA-LACTAMASE-RELATED DOMAIN-CONTAINING PROTEIN"/>
    <property type="match status" value="1"/>
</dbReference>
<evidence type="ECO:0000259" key="1">
    <source>
        <dbReference type="Pfam" id="PF00144"/>
    </source>
</evidence>
<gene>
    <name evidence="2" type="ORF">TBC1_12266</name>
</gene>
<keyword evidence="3" id="KW-1185">Reference proteome</keyword>
<dbReference type="EMBL" id="DF968183">
    <property type="protein sequence ID" value="GAP44458.1"/>
    <property type="molecule type" value="Genomic_DNA"/>
</dbReference>
<dbReference type="OrthoDB" id="1185352at2"/>
<accession>A0A0S7BU80</accession>
<organism evidence="2">
    <name type="scientific">Lentimicrobium saccharophilum</name>
    <dbReference type="NCBI Taxonomy" id="1678841"/>
    <lineage>
        <taxon>Bacteria</taxon>
        <taxon>Pseudomonadati</taxon>
        <taxon>Bacteroidota</taxon>
        <taxon>Bacteroidia</taxon>
        <taxon>Bacteroidales</taxon>
        <taxon>Lentimicrobiaceae</taxon>
        <taxon>Lentimicrobium</taxon>
    </lineage>
</organism>
<dbReference type="STRING" id="1678841.TBC1_12266"/>
<reference evidence="2" key="1">
    <citation type="journal article" date="2015" name="Genome Announc.">
        <title>Draft Genome Sequence of Bacteroidales Strain TBC1, a Novel Isolate from a Methanogenic Wastewater Treatment System.</title>
        <authorList>
            <person name="Tourlousse D.M."/>
            <person name="Matsuura N."/>
            <person name="Sun L."/>
            <person name="Toyonaga M."/>
            <person name="Kuroda K."/>
            <person name="Ohashi A."/>
            <person name="Cruz R."/>
            <person name="Yamaguchi T."/>
            <person name="Sekiguchi Y."/>
        </authorList>
    </citation>
    <scope>NUCLEOTIDE SEQUENCE [LARGE SCALE GENOMIC DNA]</scope>
    <source>
        <strain evidence="2">TBC1</strain>
    </source>
</reference>
<protein>
    <submittedName>
        <fullName evidence="2">CubicO group peptidase, beta-lactamase class C family</fullName>
    </submittedName>
</protein>
<dbReference type="InterPro" id="IPR050789">
    <property type="entry name" value="Diverse_Enzym_Activities"/>
</dbReference>
<evidence type="ECO:0000313" key="3">
    <source>
        <dbReference type="Proteomes" id="UP000053091"/>
    </source>
</evidence>